<organism evidence="3 4">
    <name type="scientific">Salinirubrum litoreum</name>
    <dbReference type="NCBI Taxonomy" id="1126234"/>
    <lineage>
        <taxon>Archaea</taxon>
        <taxon>Methanobacteriati</taxon>
        <taxon>Methanobacteriota</taxon>
        <taxon>Stenosarchaea group</taxon>
        <taxon>Halobacteria</taxon>
        <taxon>Halobacteriales</taxon>
        <taxon>Haloferacaceae</taxon>
        <taxon>Salinirubrum</taxon>
    </lineage>
</organism>
<keyword evidence="4" id="KW-1185">Reference proteome</keyword>
<reference evidence="3 4" key="1">
    <citation type="journal article" date="2019" name="Int. J. Syst. Evol. Microbiol.">
        <title>The Global Catalogue of Microorganisms (GCM) 10K type strain sequencing project: providing services to taxonomists for standard genome sequencing and annotation.</title>
        <authorList>
            <consortium name="The Broad Institute Genomics Platform"/>
            <consortium name="The Broad Institute Genome Sequencing Center for Infectious Disease"/>
            <person name="Wu L."/>
            <person name="Ma J."/>
        </authorList>
    </citation>
    <scope>NUCLEOTIDE SEQUENCE [LARGE SCALE GENOMIC DNA]</scope>
    <source>
        <strain evidence="3 4">CGMCC 1.12237</strain>
    </source>
</reference>
<name>A0ABD5R839_9EURY</name>
<proteinExistence type="predicted"/>
<dbReference type="EMBL" id="JBHSKX010000001">
    <property type="protein sequence ID" value="MFC5366165.1"/>
    <property type="molecule type" value="Genomic_DNA"/>
</dbReference>
<keyword evidence="2" id="KW-1133">Transmembrane helix</keyword>
<evidence type="ECO:0000313" key="3">
    <source>
        <dbReference type="EMBL" id="MFC5366165.1"/>
    </source>
</evidence>
<evidence type="ECO:0000256" key="1">
    <source>
        <dbReference type="SAM" id="MobiDB-lite"/>
    </source>
</evidence>
<protein>
    <submittedName>
        <fullName evidence="3">Uncharacterized protein</fullName>
    </submittedName>
</protein>
<accession>A0ABD5R839</accession>
<keyword evidence="2" id="KW-0472">Membrane</keyword>
<evidence type="ECO:0000256" key="2">
    <source>
        <dbReference type="SAM" id="Phobius"/>
    </source>
</evidence>
<sequence>MSSRWKYVAGTLVLLTVAYALVIAGQILLGVIAAVGIYGTGWLFATFRPADGYIEALGWGRVAVLTLIALVNLTYAVVIANQLLLGIIAVWVIALLGFVVAPGGPLTEAREFYDRLRRVDRYIREQEGELTDGGWNDDADADTDDADEWGTTDDTDEEVGWERERDD</sequence>
<gene>
    <name evidence="3" type="ORF">ACFPJ5_04390</name>
</gene>
<dbReference type="Proteomes" id="UP001596201">
    <property type="component" value="Unassembled WGS sequence"/>
</dbReference>
<evidence type="ECO:0000313" key="4">
    <source>
        <dbReference type="Proteomes" id="UP001596201"/>
    </source>
</evidence>
<keyword evidence="2" id="KW-0812">Transmembrane</keyword>
<feature type="region of interest" description="Disordered" evidence="1">
    <location>
        <begin position="130"/>
        <end position="167"/>
    </location>
</feature>
<feature type="transmembrane region" description="Helical" evidence="2">
    <location>
        <begin position="58"/>
        <end position="78"/>
    </location>
</feature>
<dbReference type="RefSeq" id="WP_227228482.1">
    <property type="nucleotide sequence ID" value="NZ_JAJCVJ010000001.1"/>
</dbReference>
<dbReference type="AlphaFoldDB" id="A0ABD5R839"/>
<feature type="transmembrane region" description="Helical" evidence="2">
    <location>
        <begin position="83"/>
        <end position="101"/>
    </location>
</feature>
<feature type="transmembrane region" description="Helical" evidence="2">
    <location>
        <begin position="12"/>
        <end position="38"/>
    </location>
</feature>
<feature type="compositionally biased region" description="Acidic residues" evidence="1">
    <location>
        <begin position="135"/>
        <end position="159"/>
    </location>
</feature>
<comment type="caution">
    <text evidence="3">The sequence shown here is derived from an EMBL/GenBank/DDBJ whole genome shotgun (WGS) entry which is preliminary data.</text>
</comment>